<organism evidence="2 3">
    <name type="scientific">Candidatus Methanoperedens nitratireducens</name>
    <dbReference type="NCBI Taxonomy" id="1392998"/>
    <lineage>
        <taxon>Archaea</taxon>
        <taxon>Methanobacteriati</taxon>
        <taxon>Methanobacteriota</taxon>
        <taxon>Stenosarchaea group</taxon>
        <taxon>Methanomicrobia</taxon>
        <taxon>Methanosarcinales</taxon>
        <taxon>ANME-2 cluster</taxon>
        <taxon>Candidatus Methanoperedentaceae</taxon>
        <taxon>Candidatus Methanoperedens</taxon>
    </lineage>
</organism>
<reference evidence="3" key="1">
    <citation type="submission" date="2017-06" db="EMBL/GenBank/DDBJ databases">
        <authorList>
            <person name="Cremers G."/>
        </authorList>
    </citation>
    <scope>NUCLEOTIDE SEQUENCE [LARGE SCALE GENOMIC DNA]</scope>
</reference>
<name>A0A284VUH8_9EURY</name>
<evidence type="ECO:0000256" key="1">
    <source>
        <dbReference type="SAM" id="Phobius"/>
    </source>
</evidence>
<dbReference type="Proteomes" id="UP000218615">
    <property type="component" value="Unassembled WGS sequence"/>
</dbReference>
<keyword evidence="3" id="KW-1185">Reference proteome</keyword>
<dbReference type="RefSeq" id="WP_257000117.1">
    <property type="nucleotide sequence ID" value="NZ_FZMP01000249.1"/>
</dbReference>
<evidence type="ECO:0000313" key="3">
    <source>
        <dbReference type="Proteomes" id="UP000218615"/>
    </source>
</evidence>
<evidence type="ECO:0000313" key="2">
    <source>
        <dbReference type="EMBL" id="SNQ62954.1"/>
    </source>
</evidence>
<keyword evidence="1" id="KW-0812">Transmembrane</keyword>
<keyword evidence="1" id="KW-0472">Membrane</keyword>
<dbReference type="EMBL" id="FZMP01000249">
    <property type="protein sequence ID" value="SNQ62954.1"/>
    <property type="molecule type" value="Genomic_DNA"/>
</dbReference>
<sequence>MACNLGPDILCNSINNLRIAEDAVTAIIIAAVIYLLIFTN</sequence>
<keyword evidence="1" id="KW-1133">Transmembrane helix</keyword>
<protein>
    <submittedName>
        <fullName evidence="2">Uncharacterized protein</fullName>
    </submittedName>
</protein>
<feature type="transmembrane region" description="Helical" evidence="1">
    <location>
        <begin position="23"/>
        <end position="39"/>
    </location>
</feature>
<accession>A0A284VUH8</accession>
<gene>
    <name evidence="2" type="ORF">MNV_980056</name>
</gene>
<proteinExistence type="predicted"/>
<dbReference type="AlphaFoldDB" id="A0A284VUH8"/>